<keyword evidence="4" id="KW-1185">Reference proteome</keyword>
<protein>
    <submittedName>
        <fullName evidence="3">PRC-barrel domain protein</fullName>
    </submittedName>
</protein>
<dbReference type="OrthoDB" id="7876889at2"/>
<dbReference type="SUPFAM" id="SSF50346">
    <property type="entry name" value="PRC-barrel domain"/>
    <property type="match status" value="2"/>
</dbReference>
<organism evidence="3 4">
    <name type="scientific">Tritonibacter horizontis</name>
    <dbReference type="NCBI Taxonomy" id="1768241"/>
    <lineage>
        <taxon>Bacteria</taxon>
        <taxon>Pseudomonadati</taxon>
        <taxon>Pseudomonadota</taxon>
        <taxon>Alphaproteobacteria</taxon>
        <taxon>Rhodobacterales</taxon>
        <taxon>Paracoccaceae</taxon>
        <taxon>Tritonibacter</taxon>
    </lineage>
</organism>
<dbReference type="InterPro" id="IPR027275">
    <property type="entry name" value="PRC-brl_dom"/>
</dbReference>
<dbReference type="InterPro" id="IPR011033">
    <property type="entry name" value="PRC_barrel-like_sf"/>
</dbReference>
<evidence type="ECO:0000313" key="3">
    <source>
        <dbReference type="EMBL" id="KUP94653.1"/>
    </source>
</evidence>
<comment type="caution">
    <text evidence="3">The sequence shown here is derived from an EMBL/GenBank/DDBJ whole genome shotgun (WGS) entry which is preliminary data.</text>
</comment>
<dbReference type="Proteomes" id="UP000068382">
    <property type="component" value="Unassembled WGS sequence"/>
</dbReference>
<proteinExistence type="predicted"/>
<dbReference type="Gene3D" id="2.30.30.240">
    <property type="entry name" value="PRC-barrel domain"/>
    <property type="match status" value="2"/>
</dbReference>
<accession>A0A132C246</accession>
<name>A0A132C246_9RHOB</name>
<dbReference type="PANTHER" id="PTHR36505:SF1">
    <property type="entry name" value="BLR1072 PROTEIN"/>
    <property type="match status" value="1"/>
</dbReference>
<sequence>MRWPIDRRTPCIRVTLYEETLMKHLFTTTALATMIALPVAAQDTMSTAETNGYEQMQQMEIKVSNLLDHQIYMPHSDSAGAMSDNDTADYGTNLPTDTASNTATDGETIEHRSQDTTVAGHIGAVSDVQDDWQMVGEVDDVLLSRDGEVQGLIVDAGGFLGMGETEKQISINQIRFVEDSDDEGEFVLVYSGDKSTFGQSETFDEARARDEGWRRASETEEARMWEEERTSQTRDVELAQLTTDELLGAAAYGSNEEWVGEVSDLSLSEDGKMDAIILDVGGFLGIGEKAVAIKPSQVEIVRVGGDDLRAYVNATEEQLESMKAWDES</sequence>
<dbReference type="PANTHER" id="PTHR36505">
    <property type="entry name" value="BLR1072 PROTEIN"/>
    <property type="match status" value="1"/>
</dbReference>
<dbReference type="AlphaFoldDB" id="A0A132C246"/>
<reference evidence="3 4" key="1">
    <citation type="submission" date="2015-12" db="EMBL/GenBank/DDBJ databases">
        <title>Genome sequence of the marine Rhodobacteraceae strain O3.65, Candidatus Tritonibacter horizontis.</title>
        <authorList>
            <person name="Poehlein A."/>
            <person name="Giebel H.A."/>
            <person name="Voget S."/>
            <person name="Brinkhoff T."/>
        </authorList>
    </citation>
    <scope>NUCLEOTIDE SEQUENCE [LARGE SCALE GENOMIC DNA]</scope>
    <source>
        <strain evidence="3 4">O3.65</strain>
    </source>
</reference>
<dbReference type="Pfam" id="PF05239">
    <property type="entry name" value="PRC"/>
    <property type="match status" value="1"/>
</dbReference>
<feature type="compositionally biased region" description="Polar residues" evidence="1">
    <location>
        <begin position="93"/>
        <end position="105"/>
    </location>
</feature>
<evidence type="ECO:0000313" key="4">
    <source>
        <dbReference type="Proteomes" id="UP000068382"/>
    </source>
</evidence>
<feature type="region of interest" description="Disordered" evidence="1">
    <location>
        <begin position="83"/>
        <end position="108"/>
    </location>
</feature>
<gene>
    <name evidence="3" type="ORF">TRIHO_05790</name>
</gene>
<dbReference type="EMBL" id="LPUY01000012">
    <property type="protein sequence ID" value="KUP94653.1"/>
    <property type="molecule type" value="Genomic_DNA"/>
</dbReference>
<feature type="domain" description="PRC-barrel" evidence="2">
    <location>
        <begin position="244"/>
        <end position="308"/>
    </location>
</feature>
<evidence type="ECO:0000259" key="2">
    <source>
        <dbReference type="Pfam" id="PF05239"/>
    </source>
</evidence>
<evidence type="ECO:0000256" key="1">
    <source>
        <dbReference type="SAM" id="MobiDB-lite"/>
    </source>
</evidence>